<dbReference type="EMBL" id="AADV02000096">
    <property type="protein sequence ID" value="EAM49042.1"/>
    <property type="molecule type" value="Genomic_DNA"/>
</dbReference>
<dbReference type="PANTHER" id="PTHR34575">
    <property type="entry name" value="PROTEIN PAM68, CHLOROPLASTIC"/>
    <property type="match status" value="1"/>
</dbReference>
<evidence type="ECO:0000313" key="3">
    <source>
        <dbReference type="EMBL" id="EAM49042.1"/>
    </source>
</evidence>
<evidence type="ECO:0000256" key="1">
    <source>
        <dbReference type="SAM" id="MobiDB-lite"/>
    </source>
</evidence>
<dbReference type="Proteomes" id="UP000003922">
    <property type="component" value="Unassembled WGS sequence"/>
</dbReference>
<name>Q4BYQ6_CROWT</name>
<evidence type="ECO:0000313" key="4">
    <source>
        <dbReference type="Proteomes" id="UP000003922"/>
    </source>
</evidence>
<keyword evidence="2" id="KW-1133">Transmembrane helix</keyword>
<dbReference type="RefSeq" id="WP_007307206.1">
    <property type="nucleotide sequence ID" value="NZ_AADV02000096.1"/>
</dbReference>
<reference evidence="3" key="3">
    <citation type="submission" date="2016-12" db="EMBL/GenBank/DDBJ databases">
        <title>Annotation of the draft genome assembly of Crocosphaera watsonii WH 8501.</title>
        <authorList>
            <consortium name="US DOE Joint Genome Institute (JGI-ORNL)"/>
            <person name="Larimer F."/>
            <person name="Land M."/>
        </authorList>
    </citation>
    <scope>NUCLEOTIDE SEQUENCE</scope>
    <source>
        <strain evidence="3">WH 8501</strain>
    </source>
</reference>
<accession>Q4BYQ6</accession>
<dbReference type="AlphaFoldDB" id="Q4BYQ6"/>
<gene>
    <name evidence="3" type="ORF">CwatDRAFT_1913</name>
</gene>
<dbReference type="KEGG" id="cwa:CwatDRAFT_1913"/>
<dbReference type="PANTHER" id="PTHR34575:SF1">
    <property type="entry name" value="PROTEIN PAM68, CHLOROPLASTIC"/>
    <property type="match status" value="1"/>
</dbReference>
<sequence length="157" mass="17421">MADNSSRNTIPFEPGNKKKKKQKKNPETVKKSVKNSQKKQKSSDDASLSAIPDSVSQRMIKRMAIFSGIPTALGMSSFFIFYWVVTNDLLDIPNSVVGAISLGLFGLGVLGLSYGIFSASWDENQVGSLWGWQEFTQNLGRTVKAWRNAREEATKKN</sequence>
<comment type="caution">
    <text evidence="3">The sequence shown here is derived from an EMBL/GenBank/DDBJ whole genome shotgun (WGS) entry which is preliminary data.</text>
</comment>
<protein>
    <recommendedName>
        <fullName evidence="5">DUF3464 family protein</fullName>
    </recommendedName>
</protein>
<keyword evidence="2" id="KW-0812">Transmembrane</keyword>
<dbReference type="OrthoDB" id="467509at2"/>
<keyword evidence="2" id="KW-0472">Membrane</keyword>
<feature type="transmembrane region" description="Helical" evidence="2">
    <location>
        <begin position="96"/>
        <end position="117"/>
    </location>
</feature>
<reference evidence="3" key="1">
    <citation type="submission" date="2004-02" db="EMBL/GenBank/DDBJ databases">
        <authorList>
            <consortium name="DOE Joint Genome Institute"/>
        </authorList>
    </citation>
    <scope>NUCLEOTIDE SEQUENCE [LARGE SCALE GENOMIC DNA]</scope>
    <source>
        <strain evidence="3">WH 8501</strain>
    </source>
</reference>
<dbReference type="InterPro" id="IPR021855">
    <property type="entry name" value="PAM68-like"/>
</dbReference>
<keyword evidence="4" id="KW-1185">Reference proteome</keyword>
<evidence type="ECO:0008006" key="5">
    <source>
        <dbReference type="Google" id="ProtNLM"/>
    </source>
</evidence>
<feature type="transmembrane region" description="Helical" evidence="2">
    <location>
        <begin position="64"/>
        <end position="84"/>
    </location>
</feature>
<organism evidence="3 4">
    <name type="scientific">Crocosphaera watsonii WH 8501</name>
    <dbReference type="NCBI Taxonomy" id="165597"/>
    <lineage>
        <taxon>Bacteria</taxon>
        <taxon>Bacillati</taxon>
        <taxon>Cyanobacteriota</taxon>
        <taxon>Cyanophyceae</taxon>
        <taxon>Oscillatoriophycideae</taxon>
        <taxon>Chroococcales</taxon>
        <taxon>Aphanothecaceae</taxon>
        <taxon>Crocosphaera</taxon>
    </lineage>
</organism>
<feature type="compositionally biased region" description="Basic residues" evidence="1">
    <location>
        <begin position="31"/>
        <end position="40"/>
    </location>
</feature>
<feature type="region of interest" description="Disordered" evidence="1">
    <location>
        <begin position="1"/>
        <end position="49"/>
    </location>
</feature>
<proteinExistence type="predicted"/>
<evidence type="ECO:0000256" key="2">
    <source>
        <dbReference type="SAM" id="Phobius"/>
    </source>
</evidence>
<dbReference type="Pfam" id="PF11947">
    <property type="entry name" value="DUF3464"/>
    <property type="match status" value="1"/>
</dbReference>
<reference evidence="3" key="2">
    <citation type="submission" date="2005-06" db="EMBL/GenBank/DDBJ databases">
        <title>Sequencing of the draft genome and assembly of Crocosphaera watsonii WH 8501.</title>
        <authorList>
            <consortium name="US DOE Joint Genome Institute (JGI-PGF)"/>
            <person name="Copeland A."/>
            <person name="Lucas S."/>
            <person name="Lapidus A."/>
            <person name="Barry K."/>
            <person name="Detter C."/>
            <person name="Glavina T."/>
            <person name="Hammon N."/>
            <person name="Israni S."/>
            <person name="Pitluck S."/>
            <person name="Richardson P."/>
        </authorList>
    </citation>
    <scope>NUCLEOTIDE SEQUENCE [LARGE SCALE GENOMIC DNA]</scope>
    <source>
        <strain evidence="3">WH 8501</strain>
    </source>
</reference>